<keyword evidence="2" id="KW-1185">Reference proteome</keyword>
<dbReference type="RefSeq" id="WP_109931381.1">
    <property type="nucleotide sequence ID" value="NZ_QGNY01000007.1"/>
</dbReference>
<accession>A0A317EV02</accession>
<name>A0A317EV02_9SPHI</name>
<dbReference type="OrthoDB" id="5187906at2"/>
<reference evidence="2" key="1">
    <citation type="submission" date="2018-05" db="EMBL/GenBank/DDBJ databases">
        <title>Pedobacter paludis sp. nov., isolated from wetland soil.</title>
        <authorList>
            <person name="Zhang Y."/>
        </authorList>
    </citation>
    <scope>NUCLEOTIDE SEQUENCE [LARGE SCALE GENOMIC DNA]</scope>
    <source>
        <strain evidence="2">R-8</strain>
    </source>
</reference>
<gene>
    <name evidence="1" type="ORF">DF947_17660</name>
</gene>
<protein>
    <recommendedName>
        <fullName evidence="3">DUF2116 family Zn-ribbon domain-containing protein</fullName>
    </recommendedName>
</protein>
<dbReference type="Proteomes" id="UP000245391">
    <property type="component" value="Unassembled WGS sequence"/>
</dbReference>
<evidence type="ECO:0000313" key="2">
    <source>
        <dbReference type="Proteomes" id="UP000245391"/>
    </source>
</evidence>
<evidence type="ECO:0008006" key="3">
    <source>
        <dbReference type="Google" id="ProtNLM"/>
    </source>
</evidence>
<organism evidence="1 2">
    <name type="scientific">Pedobacter paludis</name>
    <dbReference type="NCBI Taxonomy" id="2203212"/>
    <lineage>
        <taxon>Bacteria</taxon>
        <taxon>Pseudomonadati</taxon>
        <taxon>Bacteroidota</taxon>
        <taxon>Sphingobacteriia</taxon>
        <taxon>Sphingobacteriales</taxon>
        <taxon>Sphingobacteriaceae</taxon>
        <taxon>Pedobacter</taxon>
    </lineage>
</organism>
<proteinExistence type="predicted"/>
<comment type="caution">
    <text evidence="1">The sequence shown here is derived from an EMBL/GenBank/DDBJ whole genome shotgun (WGS) entry which is preliminary data.</text>
</comment>
<dbReference type="AlphaFoldDB" id="A0A317EV02"/>
<evidence type="ECO:0000313" key="1">
    <source>
        <dbReference type="EMBL" id="PWS30262.1"/>
    </source>
</evidence>
<dbReference type="EMBL" id="QGNY01000007">
    <property type="protein sequence ID" value="PWS30262.1"/>
    <property type="molecule type" value="Genomic_DNA"/>
</dbReference>
<sequence>MNPDIAQTRKTCDYCGRVLHGRSDQRFCNDSCRNNFNRRKRAAEKIEEHENTPEIFRIIKKNYELLKKVYRRPMEADVSGTMKTEEFLLMGVNPRFCTSSFTDSQGMTWFCMFEICICVGETFTFVKDFPDQAKI</sequence>